<keyword evidence="2" id="KW-1185">Reference proteome</keyword>
<gene>
    <name evidence="1" type="ORF">BDN72DRAFT_903674</name>
</gene>
<evidence type="ECO:0000313" key="2">
    <source>
        <dbReference type="Proteomes" id="UP000308600"/>
    </source>
</evidence>
<protein>
    <submittedName>
        <fullName evidence="1">Uncharacterized protein</fullName>
    </submittedName>
</protein>
<dbReference type="Proteomes" id="UP000308600">
    <property type="component" value="Unassembled WGS sequence"/>
</dbReference>
<evidence type="ECO:0000313" key="1">
    <source>
        <dbReference type="EMBL" id="TFK61916.1"/>
    </source>
</evidence>
<sequence>MDGQVAAVIPDDPQFNLPQPSFITSPNQPMIPFPPLGLRSVVKRADWLFGDDDYCQWPQPFSRLHPHHACIPRSFTQAQDMCMWDKPLDSYFVHVSSSVPDHGRLKPNHISSLHESSAPILTRAATYQSRPDIDEKVAKLMASLVQLLQHSLSRLSHIPTSFDEMALIFRHLQRTWKELVALLDYTETFKPQMDKPDPSFQSREVAPTIGAFVWDRDDALHLFNACIPFWFIQPRELLSDHNILHVVPLTEPDRVIEMRTLSRFPVFKGDAGDPRKVQALQSEGAKRLSSLNPFSSGDRPHRATTSSGPRSSRSASPPWKISSSSGRSSRQAKQVTDVKSEQFIFSYLHTASNSSIPVRPDDFKPPTAHNFLPDSIPIWRDALSAVDTQARNLVPRHRRSDDDFKTMFPEPKLFTGSCTPERAARCLATWAEIQSACIYRVTIQETSPSLLGKQDWRDLLFTARNAKTKTLLQIFEEPFRACQVHYEDKAAQPPPPLPDITNIRQILWEFYELNFRWDLCALDEQVRLRSVNSALHHDRLQNALNTPGLFTLFDSTYASGLASPIPQERKLVLLRLRTVIKDWEGMRAPILNHVGDDYSDTEIRSLETAIAKHVCQTFFNYFGRPISIPHCILPS</sequence>
<dbReference type="EMBL" id="ML208619">
    <property type="protein sequence ID" value="TFK61916.1"/>
    <property type="molecule type" value="Genomic_DNA"/>
</dbReference>
<organism evidence="1 2">
    <name type="scientific">Pluteus cervinus</name>
    <dbReference type="NCBI Taxonomy" id="181527"/>
    <lineage>
        <taxon>Eukaryota</taxon>
        <taxon>Fungi</taxon>
        <taxon>Dikarya</taxon>
        <taxon>Basidiomycota</taxon>
        <taxon>Agaricomycotina</taxon>
        <taxon>Agaricomycetes</taxon>
        <taxon>Agaricomycetidae</taxon>
        <taxon>Agaricales</taxon>
        <taxon>Pluteineae</taxon>
        <taxon>Pluteaceae</taxon>
        <taxon>Pluteus</taxon>
    </lineage>
</organism>
<name>A0ACD3A8P8_9AGAR</name>
<reference evidence="1 2" key="1">
    <citation type="journal article" date="2019" name="Nat. Ecol. Evol.">
        <title>Megaphylogeny resolves global patterns of mushroom evolution.</title>
        <authorList>
            <person name="Varga T."/>
            <person name="Krizsan K."/>
            <person name="Foldi C."/>
            <person name="Dima B."/>
            <person name="Sanchez-Garcia M."/>
            <person name="Sanchez-Ramirez S."/>
            <person name="Szollosi G.J."/>
            <person name="Szarkandi J.G."/>
            <person name="Papp V."/>
            <person name="Albert L."/>
            <person name="Andreopoulos W."/>
            <person name="Angelini C."/>
            <person name="Antonin V."/>
            <person name="Barry K.W."/>
            <person name="Bougher N.L."/>
            <person name="Buchanan P."/>
            <person name="Buyck B."/>
            <person name="Bense V."/>
            <person name="Catcheside P."/>
            <person name="Chovatia M."/>
            <person name="Cooper J."/>
            <person name="Damon W."/>
            <person name="Desjardin D."/>
            <person name="Finy P."/>
            <person name="Geml J."/>
            <person name="Haridas S."/>
            <person name="Hughes K."/>
            <person name="Justo A."/>
            <person name="Karasinski D."/>
            <person name="Kautmanova I."/>
            <person name="Kiss B."/>
            <person name="Kocsube S."/>
            <person name="Kotiranta H."/>
            <person name="LaButti K.M."/>
            <person name="Lechner B.E."/>
            <person name="Liimatainen K."/>
            <person name="Lipzen A."/>
            <person name="Lukacs Z."/>
            <person name="Mihaltcheva S."/>
            <person name="Morgado L.N."/>
            <person name="Niskanen T."/>
            <person name="Noordeloos M.E."/>
            <person name="Ohm R.A."/>
            <person name="Ortiz-Santana B."/>
            <person name="Ovrebo C."/>
            <person name="Racz N."/>
            <person name="Riley R."/>
            <person name="Savchenko A."/>
            <person name="Shiryaev A."/>
            <person name="Soop K."/>
            <person name="Spirin V."/>
            <person name="Szebenyi C."/>
            <person name="Tomsovsky M."/>
            <person name="Tulloss R.E."/>
            <person name="Uehling J."/>
            <person name="Grigoriev I.V."/>
            <person name="Vagvolgyi C."/>
            <person name="Papp T."/>
            <person name="Martin F.M."/>
            <person name="Miettinen O."/>
            <person name="Hibbett D.S."/>
            <person name="Nagy L.G."/>
        </authorList>
    </citation>
    <scope>NUCLEOTIDE SEQUENCE [LARGE SCALE GENOMIC DNA]</scope>
    <source>
        <strain evidence="1 2">NL-1719</strain>
    </source>
</reference>
<proteinExistence type="predicted"/>
<accession>A0ACD3A8P8</accession>